<accession>A0A392PC35</accession>
<protein>
    <submittedName>
        <fullName evidence="2">Uncharacterized protein</fullName>
    </submittedName>
</protein>
<sequence length="30" mass="3204">MAAPWGILVAGFWLSTMANFVKDMAAPHIG</sequence>
<dbReference type="EMBL" id="LXQA010071630">
    <property type="protein sequence ID" value="MCI09177.1"/>
    <property type="molecule type" value="Genomic_DNA"/>
</dbReference>
<comment type="caution">
    <text evidence="2">The sequence shown here is derived from an EMBL/GenBank/DDBJ whole genome shotgun (WGS) entry which is preliminary data.</text>
</comment>
<dbReference type="Proteomes" id="UP000265520">
    <property type="component" value="Unassembled WGS sequence"/>
</dbReference>
<evidence type="ECO:0000313" key="3">
    <source>
        <dbReference type="Proteomes" id="UP000265520"/>
    </source>
</evidence>
<feature type="signal peptide" evidence="1">
    <location>
        <begin position="1"/>
        <end position="18"/>
    </location>
</feature>
<name>A0A392PC35_9FABA</name>
<evidence type="ECO:0000313" key="2">
    <source>
        <dbReference type="EMBL" id="MCI09177.1"/>
    </source>
</evidence>
<reference evidence="2 3" key="1">
    <citation type="journal article" date="2018" name="Front. Plant Sci.">
        <title>Red Clover (Trifolium pratense) and Zigzag Clover (T. medium) - A Picture of Genomic Similarities and Differences.</title>
        <authorList>
            <person name="Dluhosova J."/>
            <person name="Istvanek J."/>
            <person name="Nedelnik J."/>
            <person name="Repkova J."/>
        </authorList>
    </citation>
    <scope>NUCLEOTIDE SEQUENCE [LARGE SCALE GENOMIC DNA]</scope>
    <source>
        <strain evidence="3">cv. 10/8</strain>
        <tissue evidence="2">Leaf</tissue>
    </source>
</reference>
<proteinExistence type="predicted"/>
<evidence type="ECO:0000256" key="1">
    <source>
        <dbReference type="SAM" id="SignalP"/>
    </source>
</evidence>
<feature type="non-terminal residue" evidence="2">
    <location>
        <position position="30"/>
    </location>
</feature>
<organism evidence="2 3">
    <name type="scientific">Trifolium medium</name>
    <dbReference type="NCBI Taxonomy" id="97028"/>
    <lineage>
        <taxon>Eukaryota</taxon>
        <taxon>Viridiplantae</taxon>
        <taxon>Streptophyta</taxon>
        <taxon>Embryophyta</taxon>
        <taxon>Tracheophyta</taxon>
        <taxon>Spermatophyta</taxon>
        <taxon>Magnoliopsida</taxon>
        <taxon>eudicotyledons</taxon>
        <taxon>Gunneridae</taxon>
        <taxon>Pentapetalae</taxon>
        <taxon>rosids</taxon>
        <taxon>fabids</taxon>
        <taxon>Fabales</taxon>
        <taxon>Fabaceae</taxon>
        <taxon>Papilionoideae</taxon>
        <taxon>50 kb inversion clade</taxon>
        <taxon>NPAAA clade</taxon>
        <taxon>Hologalegina</taxon>
        <taxon>IRL clade</taxon>
        <taxon>Trifolieae</taxon>
        <taxon>Trifolium</taxon>
    </lineage>
</organism>
<keyword evidence="3" id="KW-1185">Reference proteome</keyword>
<dbReference type="AlphaFoldDB" id="A0A392PC35"/>
<feature type="chain" id="PRO_5017417560" evidence="1">
    <location>
        <begin position="19"/>
        <end position="30"/>
    </location>
</feature>
<keyword evidence="1" id="KW-0732">Signal</keyword>